<keyword evidence="1" id="KW-0472">Membrane</keyword>
<reference evidence="3" key="2">
    <citation type="submission" date="2019-12" db="EMBL/GenBank/DDBJ databases">
        <authorList>
            <person name="Studholme D.J."/>
            <person name="Sarris P."/>
        </authorList>
    </citation>
    <scope>NUCLEOTIDE SEQUENCE</scope>
    <source>
        <strain evidence="3">PFS-1207/04</strain>
        <tissue evidence="3">Leaf</tissue>
    </source>
</reference>
<evidence type="ECO:0000313" key="4">
    <source>
        <dbReference type="Proteomes" id="UP000266723"/>
    </source>
</evidence>
<dbReference type="Proteomes" id="UP000266723">
    <property type="component" value="Unassembled WGS sequence"/>
</dbReference>
<name>A0A8S9L9R4_BRACR</name>
<proteinExistence type="predicted"/>
<evidence type="ECO:0000256" key="1">
    <source>
        <dbReference type="SAM" id="Phobius"/>
    </source>
</evidence>
<comment type="caution">
    <text evidence="2">The sequence shown here is derived from an EMBL/GenBank/DDBJ whole genome shotgun (WGS) entry which is preliminary data.</text>
</comment>
<gene>
    <name evidence="3" type="ORF">DY000_02030771</name>
    <name evidence="2" type="ORF">F2Q70_00025812</name>
</gene>
<dbReference type="EMBL" id="QGKV02000649">
    <property type="protein sequence ID" value="KAF3578951.1"/>
    <property type="molecule type" value="Genomic_DNA"/>
</dbReference>
<dbReference type="AlphaFoldDB" id="A0A8S9L9R4"/>
<protein>
    <submittedName>
        <fullName evidence="2">Uncharacterized protein</fullName>
    </submittedName>
</protein>
<feature type="transmembrane region" description="Helical" evidence="1">
    <location>
        <begin position="89"/>
        <end position="116"/>
    </location>
</feature>
<evidence type="ECO:0000313" key="2">
    <source>
        <dbReference type="EMBL" id="KAF2603129.1"/>
    </source>
</evidence>
<reference evidence="2" key="1">
    <citation type="submission" date="2019-12" db="EMBL/GenBank/DDBJ databases">
        <title>Genome sequencing and annotation of Brassica cretica.</title>
        <authorList>
            <person name="Studholme D.J."/>
            <person name="Sarris P.F."/>
        </authorList>
    </citation>
    <scope>NUCLEOTIDE SEQUENCE</scope>
    <source>
        <strain evidence="2">PFS-102/07</strain>
        <tissue evidence="2">Leaf</tissue>
    </source>
</reference>
<keyword evidence="1" id="KW-1133">Transmembrane helix</keyword>
<keyword evidence="1" id="KW-0812">Transmembrane</keyword>
<reference evidence="3 4" key="3">
    <citation type="journal article" date="2020" name="BMC Genomics">
        <title>Intraspecific diversification of the crop wild relative Brassica cretica Lam. using demographic model selection.</title>
        <authorList>
            <person name="Kioukis A."/>
            <person name="Michalopoulou V.A."/>
            <person name="Briers L."/>
            <person name="Pirintsos S."/>
            <person name="Studholme D.J."/>
            <person name="Pavlidis P."/>
            <person name="Sarris P.F."/>
        </authorList>
    </citation>
    <scope>NUCLEOTIDE SEQUENCE [LARGE SCALE GENOMIC DNA]</scope>
    <source>
        <strain evidence="4">cv. PFS-1207/04</strain>
        <strain evidence="3">PFS-1207/04</strain>
    </source>
</reference>
<accession>A0A8S9L9R4</accession>
<sequence>MFQIRVSTVFQVKYMLLMHPKGILLHILVQQGQKKQRTSNIWACPEILQPNVQGASVYVTSGDDGTVQSRDCGGLSACASNLQTSSPHFVYVLAVLTSCRVIALLIEAAMMTITFAMRL</sequence>
<evidence type="ECO:0000313" key="3">
    <source>
        <dbReference type="EMBL" id="KAF3578951.1"/>
    </source>
</evidence>
<dbReference type="EMBL" id="QGKY02000094">
    <property type="protein sequence ID" value="KAF2603129.1"/>
    <property type="molecule type" value="Genomic_DNA"/>
</dbReference>
<organism evidence="2">
    <name type="scientific">Brassica cretica</name>
    <name type="common">Mustard</name>
    <dbReference type="NCBI Taxonomy" id="69181"/>
    <lineage>
        <taxon>Eukaryota</taxon>
        <taxon>Viridiplantae</taxon>
        <taxon>Streptophyta</taxon>
        <taxon>Embryophyta</taxon>
        <taxon>Tracheophyta</taxon>
        <taxon>Spermatophyta</taxon>
        <taxon>Magnoliopsida</taxon>
        <taxon>eudicotyledons</taxon>
        <taxon>Gunneridae</taxon>
        <taxon>Pentapetalae</taxon>
        <taxon>rosids</taxon>
        <taxon>malvids</taxon>
        <taxon>Brassicales</taxon>
        <taxon>Brassicaceae</taxon>
        <taxon>Brassiceae</taxon>
        <taxon>Brassica</taxon>
    </lineage>
</organism>
<keyword evidence="4" id="KW-1185">Reference proteome</keyword>